<evidence type="ECO:0000256" key="2">
    <source>
        <dbReference type="ARBA" id="ARBA00023125"/>
    </source>
</evidence>
<comment type="caution">
    <text evidence="6">The sequence shown here is derived from an EMBL/GenBank/DDBJ whole genome shotgun (WGS) entry which is preliminary data.</text>
</comment>
<evidence type="ECO:0000313" key="6">
    <source>
        <dbReference type="EMBL" id="MBO1902415.1"/>
    </source>
</evidence>
<keyword evidence="3" id="KW-0804">Transcription</keyword>
<sequence>MVRAAGPQRRRILTAALECISARGYDGTRLRDVAEEAGVSVGMIQHYFGSRERLLGEALAHANDQLVERFSSLGIAGIPPWERVLGMVRIVCEMPDLHSRGLLWIEMASLQRRHPQLAVRLQGVYALWLGELRDAVADGVEDGSFDVGADASLDDLVAILVAFFDGYEYEIASSLLPADVAELERRAVILARRLFRPRAG</sequence>
<evidence type="ECO:0000313" key="7">
    <source>
        <dbReference type="Proteomes" id="UP000664382"/>
    </source>
</evidence>
<dbReference type="PROSITE" id="PS50977">
    <property type="entry name" value="HTH_TETR_2"/>
    <property type="match status" value="1"/>
</dbReference>
<dbReference type="PANTHER" id="PTHR30055:SF234">
    <property type="entry name" value="HTH-TYPE TRANSCRIPTIONAL REGULATOR BETI"/>
    <property type="match status" value="1"/>
</dbReference>
<dbReference type="SUPFAM" id="SSF46689">
    <property type="entry name" value="Homeodomain-like"/>
    <property type="match status" value="1"/>
</dbReference>
<dbReference type="EMBL" id="JAGDYM010000011">
    <property type="protein sequence ID" value="MBO1902415.1"/>
    <property type="molecule type" value="Genomic_DNA"/>
</dbReference>
<keyword evidence="1" id="KW-0805">Transcription regulation</keyword>
<dbReference type="RefSeq" id="WP_208098173.1">
    <property type="nucleotide sequence ID" value="NZ_JAGDYM010000011.1"/>
</dbReference>
<feature type="domain" description="HTH tetR-type" evidence="5">
    <location>
        <begin position="6"/>
        <end position="66"/>
    </location>
</feature>
<evidence type="ECO:0000256" key="4">
    <source>
        <dbReference type="PROSITE-ProRule" id="PRU00335"/>
    </source>
</evidence>
<dbReference type="AlphaFoldDB" id="A0A939MM55"/>
<dbReference type="InterPro" id="IPR050109">
    <property type="entry name" value="HTH-type_TetR-like_transc_reg"/>
</dbReference>
<dbReference type="Pfam" id="PF00440">
    <property type="entry name" value="TetR_N"/>
    <property type="match status" value="1"/>
</dbReference>
<dbReference type="SUPFAM" id="SSF48498">
    <property type="entry name" value="Tetracyclin repressor-like, C-terminal domain"/>
    <property type="match status" value="1"/>
</dbReference>
<keyword evidence="2 4" id="KW-0238">DNA-binding</keyword>
<dbReference type="InterPro" id="IPR001647">
    <property type="entry name" value="HTH_TetR"/>
</dbReference>
<evidence type="ECO:0000256" key="3">
    <source>
        <dbReference type="ARBA" id="ARBA00023163"/>
    </source>
</evidence>
<dbReference type="InterPro" id="IPR036271">
    <property type="entry name" value="Tet_transcr_reg_TetR-rel_C_sf"/>
</dbReference>
<gene>
    <name evidence="6" type="ORF">J4H92_10695</name>
</gene>
<proteinExistence type="predicted"/>
<name>A0A939MM55_9MICO</name>
<dbReference type="GO" id="GO:0000976">
    <property type="term" value="F:transcription cis-regulatory region binding"/>
    <property type="evidence" value="ECO:0007669"/>
    <property type="project" value="TreeGrafter"/>
</dbReference>
<dbReference type="PRINTS" id="PR00455">
    <property type="entry name" value="HTHTETR"/>
</dbReference>
<dbReference type="Proteomes" id="UP000664382">
    <property type="component" value="Unassembled WGS sequence"/>
</dbReference>
<accession>A0A939MM55</accession>
<evidence type="ECO:0000256" key="1">
    <source>
        <dbReference type="ARBA" id="ARBA00023015"/>
    </source>
</evidence>
<dbReference type="Gene3D" id="1.10.357.10">
    <property type="entry name" value="Tetracycline Repressor, domain 2"/>
    <property type="match status" value="1"/>
</dbReference>
<protein>
    <submittedName>
        <fullName evidence="6">TetR/AcrR family transcriptional regulator</fullName>
    </submittedName>
</protein>
<keyword evidence="7" id="KW-1185">Reference proteome</keyword>
<dbReference type="GO" id="GO:0003700">
    <property type="term" value="F:DNA-binding transcription factor activity"/>
    <property type="evidence" value="ECO:0007669"/>
    <property type="project" value="TreeGrafter"/>
</dbReference>
<evidence type="ECO:0000259" key="5">
    <source>
        <dbReference type="PROSITE" id="PS50977"/>
    </source>
</evidence>
<dbReference type="InterPro" id="IPR009057">
    <property type="entry name" value="Homeodomain-like_sf"/>
</dbReference>
<feature type="DNA-binding region" description="H-T-H motif" evidence="4">
    <location>
        <begin position="29"/>
        <end position="48"/>
    </location>
</feature>
<organism evidence="6 7">
    <name type="scientific">Leucobacter weissii</name>
    <dbReference type="NCBI Taxonomy" id="1983706"/>
    <lineage>
        <taxon>Bacteria</taxon>
        <taxon>Bacillati</taxon>
        <taxon>Actinomycetota</taxon>
        <taxon>Actinomycetes</taxon>
        <taxon>Micrococcales</taxon>
        <taxon>Microbacteriaceae</taxon>
        <taxon>Leucobacter</taxon>
    </lineage>
</organism>
<reference evidence="6" key="1">
    <citation type="submission" date="2021-03" db="EMBL/GenBank/DDBJ databases">
        <title>Leucobacter chromiisoli sp. nov., isolated from chromium-containing soil of chemical plant.</title>
        <authorList>
            <person name="Xu Z."/>
        </authorList>
    </citation>
    <scope>NUCLEOTIDE SEQUENCE</scope>
    <source>
        <strain evidence="6">S27</strain>
    </source>
</reference>
<dbReference type="PANTHER" id="PTHR30055">
    <property type="entry name" value="HTH-TYPE TRANSCRIPTIONAL REGULATOR RUTR"/>
    <property type="match status" value="1"/>
</dbReference>